<dbReference type="RefSeq" id="WP_188734867.1">
    <property type="nucleotide sequence ID" value="NZ_BMLW01000007.1"/>
</dbReference>
<dbReference type="InterPro" id="IPR029050">
    <property type="entry name" value="Immunoprotect_excell_Ig-like"/>
</dbReference>
<reference evidence="4" key="1">
    <citation type="journal article" date="2019" name="Int. J. Syst. Evol. Microbiol.">
        <title>The Global Catalogue of Microorganisms (GCM) 10K type strain sequencing project: providing services to taxonomists for standard genome sequencing and annotation.</title>
        <authorList>
            <consortium name="The Broad Institute Genomics Platform"/>
            <consortium name="The Broad Institute Genome Sequencing Center for Infectious Disease"/>
            <person name="Wu L."/>
            <person name="Ma J."/>
        </authorList>
    </citation>
    <scope>NUCLEOTIDE SEQUENCE [LARGE SCALE GENOMIC DNA]</scope>
    <source>
        <strain evidence="4">CGMCC 1.7693</strain>
    </source>
</reference>
<name>A0ABQ2NW96_9BACI</name>
<sequence>MIGCSSDSDGTSEGTNTSDESENTAAAPAEETNDNESPEEGSHLYHEIGETFELEGYSSGVPAEITVNDIWTEDGEEHQEFIEDSISSPSEENVVVFVDYTVENIGDRSMSLGDVIPEYAGPNGDTDLDLSYPENDTFTDIMEPFQENLEEG</sequence>
<dbReference type="Gene3D" id="2.60.40.1240">
    <property type="match status" value="1"/>
</dbReference>
<organism evidence="3 4">
    <name type="scientific">Oceanobacillus neutriphilus</name>
    <dbReference type="NCBI Taxonomy" id="531815"/>
    <lineage>
        <taxon>Bacteria</taxon>
        <taxon>Bacillati</taxon>
        <taxon>Bacillota</taxon>
        <taxon>Bacilli</taxon>
        <taxon>Bacillales</taxon>
        <taxon>Bacillaceae</taxon>
        <taxon>Oceanobacillus</taxon>
    </lineage>
</organism>
<dbReference type="EMBL" id="BMLW01000007">
    <property type="protein sequence ID" value="GGP12106.1"/>
    <property type="molecule type" value="Genomic_DNA"/>
</dbReference>
<keyword evidence="4" id="KW-1185">Reference proteome</keyword>
<evidence type="ECO:0000313" key="4">
    <source>
        <dbReference type="Proteomes" id="UP000641206"/>
    </source>
</evidence>
<evidence type="ECO:0000256" key="1">
    <source>
        <dbReference type="ARBA" id="ARBA00022729"/>
    </source>
</evidence>
<feature type="region of interest" description="Disordered" evidence="2">
    <location>
        <begin position="1"/>
        <end position="60"/>
    </location>
</feature>
<comment type="caution">
    <text evidence="3">The sequence shown here is derived from an EMBL/GenBank/DDBJ whole genome shotgun (WGS) entry which is preliminary data.</text>
</comment>
<evidence type="ECO:0000313" key="3">
    <source>
        <dbReference type="EMBL" id="GGP12106.1"/>
    </source>
</evidence>
<dbReference type="Proteomes" id="UP000641206">
    <property type="component" value="Unassembled WGS sequence"/>
</dbReference>
<evidence type="ECO:0000256" key="2">
    <source>
        <dbReference type="SAM" id="MobiDB-lite"/>
    </source>
</evidence>
<feature type="compositionally biased region" description="Basic and acidic residues" evidence="2">
    <location>
        <begin position="40"/>
        <end position="49"/>
    </location>
</feature>
<evidence type="ECO:0008006" key="5">
    <source>
        <dbReference type="Google" id="ProtNLM"/>
    </source>
</evidence>
<feature type="compositionally biased region" description="Polar residues" evidence="2">
    <location>
        <begin position="1"/>
        <end position="18"/>
    </location>
</feature>
<accession>A0ABQ2NW96</accession>
<proteinExistence type="predicted"/>
<gene>
    <name evidence="3" type="ORF">GCM10011346_26780</name>
</gene>
<keyword evidence="1" id="KW-0732">Signal</keyword>
<protein>
    <recommendedName>
        <fullName evidence="5">DUF4352 domain-containing protein</fullName>
    </recommendedName>
</protein>